<organism evidence="1 2">
    <name type="scientific">Solanum pinnatisectum</name>
    <name type="common">tansyleaf nightshade</name>
    <dbReference type="NCBI Taxonomy" id="50273"/>
    <lineage>
        <taxon>Eukaryota</taxon>
        <taxon>Viridiplantae</taxon>
        <taxon>Streptophyta</taxon>
        <taxon>Embryophyta</taxon>
        <taxon>Tracheophyta</taxon>
        <taxon>Spermatophyta</taxon>
        <taxon>Magnoliopsida</taxon>
        <taxon>eudicotyledons</taxon>
        <taxon>Gunneridae</taxon>
        <taxon>Pentapetalae</taxon>
        <taxon>asterids</taxon>
        <taxon>lamiids</taxon>
        <taxon>Solanales</taxon>
        <taxon>Solanaceae</taxon>
        <taxon>Solanoideae</taxon>
        <taxon>Solaneae</taxon>
        <taxon>Solanum</taxon>
    </lineage>
</organism>
<dbReference type="AlphaFoldDB" id="A0AAV9KWU5"/>
<reference evidence="1 2" key="1">
    <citation type="submission" date="2023-10" db="EMBL/GenBank/DDBJ databases">
        <title>Genome-Wide Identification Analysis in wild type Solanum Pinnatisectum Reveals Some Genes Defensing Phytophthora Infestans.</title>
        <authorList>
            <person name="Sun C."/>
        </authorList>
    </citation>
    <scope>NUCLEOTIDE SEQUENCE [LARGE SCALE GENOMIC DNA]</scope>
    <source>
        <strain evidence="1">LQN</strain>
        <tissue evidence="1">Leaf</tissue>
    </source>
</reference>
<proteinExistence type="predicted"/>
<gene>
    <name evidence="1" type="ORF">R3W88_015850</name>
</gene>
<comment type="caution">
    <text evidence="1">The sequence shown here is derived from an EMBL/GenBank/DDBJ whole genome shotgun (WGS) entry which is preliminary data.</text>
</comment>
<evidence type="ECO:0000313" key="2">
    <source>
        <dbReference type="Proteomes" id="UP001311915"/>
    </source>
</evidence>
<evidence type="ECO:0000313" key="1">
    <source>
        <dbReference type="EMBL" id="KAK4717512.1"/>
    </source>
</evidence>
<keyword evidence="2" id="KW-1185">Reference proteome</keyword>
<dbReference type="Proteomes" id="UP001311915">
    <property type="component" value="Unassembled WGS sequence"/>
</dbReference>
<dbReference type="EMBL" id="JAWPEI010000008">
    <property type="protein sequence ID" value="KAK4717512.1"/>
    <property type="molecule type" value="Genomic_DNA"/>
</dbReference>
<dbReference type="Gene3D" id="3.80.10.10">
    <property type="entry name" value="Ribonuclease Inhibitor"/>
    <property type="match status" value="1"/>
</dbReference>
<dbReference type="InterPro" id="IPR032675">
    <property type="entry name" value="LRR_dom_sf"/>
</dbReference>
<accession>A0AAV9KWU5</accession>
<sequence length="187" mass="20995">MKNVDIHDKFNTSVACGSYTFQILKSVFLPHVPFFSLNDCIIKDSSPTSSLAIVDSASDVRGKSYNNNFFKFEIKDCPFGDEALLANAAKLETMRFLWMSNCSVSFEACKLLAQKLPGLNVEVIDERGHPDTRPESCPVEKLYIYRTVSGRRFDTRIIDEDATLTPYSNGELLSGFFLGRLQVLVLC</sequence>
<protein>
    <submittedName>
        <fullName evidence="1">Uncharacterized protein</fullName>
    </submittedName>
</protein>
<name>A0AAV9KWU5_9SOLN</name>